<evidence type="ECO:0000313" key="1">
    <source>
        <dbReference type="EMBL" id="SEF19871.1"/>
    </source>
</evidence>
<organism evidence="1 2">
    <name type="scientific">Amycolatopsis pretoriensis</name>
    <dbReference type="NCBI Taxonomy" id="218821"/>
    <lineage>
        <taxon>Bacteria</taxon>
        <taxon>Bacillati</taxon>
        <taxon>Actinomycetota</taxon>
        <taxon>Actinomycetes</taxon>
        <taxon>Pseudonocardiales</taxon>
        <taxon>Pseudonocardiaceae</taxon>
        <taxon>Amycolatopsis</taxon>
    </lineage>
</organism>
<dbReference type="AlphaFoldDB" id="A0A1H5Q370"/>
<proteinExistence type="predicted"/>
<sequence length="171" mass="18623">MTESLAQRVKTIRVVNGLRQPLLAVIARYPAEFLVRPGGELEIRETAPRGGYVELTLDNEEQTGLRIDTGESATTEVFLDGEPQLLPSVVLDGTREAVWRDVEAAFGSLHVFDTRSGPRTVRLEEKNGTTTLVGAGREPIRFAGVGVNDCPTELIIETDGLRIRGSHGSAR</sequence>
<name>A0A1H5Q370_9PSEU</name>
<evidence type="ECO:0000313" key="2">
    <source>
        <dbReference type="Proteomes" id="UP000198878"/>
    </source>
</evidence>
<dbReference type="STRING" id="218821.SAMN05421837_101135"/>
<reference evidence="2" key="1">
    <citation type="submission" date="2016-10" db="EMBL/GenBank/DDBJ databases">
        <authorList>
            <person name="Varghese N."/>
            <person name="Submissions S."/>
        </authorList>
    </citation>
    <scope>NUCLEOTIDE SEQUENCE [LARGE SCALE GENOMIC DNA]</scope>
    <source>
        <strain evidence="2">DSM 44654</strain>
    </source>
</reference>
<accession>A0A1H5Q370</accession>
<gene>
    <name evidence="1" type="ORF">SAMN05421837_101135</name>
</gene>
<keyword evidence="2" id="KW-1185">Reference proteome</keyword>
<protein>
    <submittedName>
        <fullName evidence="1">Uncharacterized protein</fullName>
    </submittedName>
</protein>
<dbReference type="EMBL" id="FNUJ01000001">
    <property type="protein sequence ID" value="SEF19871.1"/>
    <property type="molecule type" value="Genomic_DNA"/>
</dbReference>
<dbReference type="Proteomes" id="UP000198878">
    <property type="component" value="Unassembled WGS sequence"/>
</dbReference>
<dbReference type="RefSeq" id="WP_143050902.1">
    <property type="nucleotide sequence ID" value="NZ_FNUJ01000001.1"/>
</dbReference>